<evidence type="ECO:0000313" key="1">
    <source>
        <dbReference type="EMBL" id="KAH7912159.1"/>
    </source>
</evidence>
<sequence length="75" mass="8636">MSANLIIAHWAPLFIGSIISYTMYGIVLAQYGFYLFSFPDDKMSLKALLLHRFRLCSFWTPCQHMAHCITNGKFS</sequence>
<protein>
    <submittedName>
        <fullName evidence="1">Uncharacterized protein</fullName>
    </submittedName>
</protein>
<proteinExistence type="predicted"/>
<reference evidence="1" key="1">
    <citation type="journal article" date="2021" name="New Phytol.">
        <title>Evolutionary innovations through gain and loss of genes in the ectomycorrhizal Boletales.</title>
        <authorList>
            <person name="Wu G."/>
            <person name="Miyauchi S."/>
            <person name="Morin E."/>
            <person name="Kuo A."/>
            <person name="Drula E."/>
            <person name="Varga T."/>
            <person name="Kohler A."/>
            <person name="Feng B."/>
            <person name="Cao Y."/>
            <person name="Lipzen A."/>
            <person name="Daum C."/>
            <person name="Hundley H."/>
            <person name="Pangilinan J."/>
            <person name="Johnson J."/>
            <person name="Barry K."/>
            <person name="LaButti K."/>
            <person name="Ng V."/>
            <person name="Ahrendt S."/>
            <person name="Min B."/>
            <person name="Choi I.G."/>
            <person name="Park H."/>
            <person name="Plett J.M."/>
            <person name="Magnuson J."/>
            <person name="Spatafora J.W."/>
            <person name="Nagy L.G."/>
            <person name="Henrissat B."/>
            <person name="Grigoriev I.V."/>
            <person name="Yang Z.L."/>
            <person name="Xu J."/>
            <person name="Martin F.M."/>
        </authorList>
    </citation>
    <scope>NUCLEOTIDE SEQUENCE</scope>
    <source>
        <strain evidence="1">ATCC 28755</strain>
    </source>
</reference>
<name>A0ACB8AFN9_9AGAM</name>
<evidence type="ECO:0000313" key="2">
    <source>
        <dbReference type="Proteomes" id="UP000790377"/>
    </source>
</evidence>
<keyword evidence="2" id="KW-1185">Reference proteome</keyword>
<comment type="caution">
    <text evidence="1">The sequence shown here is derived from an EMBL/GenBank/DDBJ whole genome shotgun (WGS) entry which is preliminary data.</text>
</comment>
<gene>
    <name evidence="1" type="ORF">BJ138DRAFT_1149084</name>
</gene>
<organism evidence="1 2">
    <name type="scientific">Hygrophoropsis aurantiaca</name>
    <dbReference type="NCBI Taxonomy" id="72124"/>
    <lineage>
        <taxon>Eukaryota</taxon>
        <taxon>Fungi</taxon>
        <taxon>Dikarya</taxon>
        <taxon>Basidiomycota</taxon>
        <taxon>Agaricomycotina</taxon>
        <taxon>Agaricomycetes</taxon>
        <taxon>Agaricomycetidae</taxon>
        <taxon>Boletales</taxon>
        <taxon>Coniophorineae</taxon>
        <taxon>Hygrophoropsidaceae</taxon>
        <taxon>Hygrophoropsis</taxon>
    </lineage>
</organism>
<dbReference type="Proteomes" id="UP000790377">
    <property type="component" value="Unassembled WGS sequence"/>
</dbReference>
<dbReference type="EMBL" id="MU267658">
    <property type="protein sequence ID" value="KAH7912159.1"/>
    <property type="molecule type" value="Genomic_DNA"/>
</dbReference>
<accession>A0ACB8AFN9</accession>